<dbReference type="PANTHER" id="PTHR47219:SF13">
    <property type="entry name" value="RUN AND TBC1 DOMAIN-CONTAINING PROTEIN 3"/>
    <property type="match status" value="1"/>
</dbReference>
<evidence type="ECO:0000256" key="2">
    <source>
        <dbReference type="ARBA" id="ARBA00022443"/>
    </source>
</evidence>
<dbReference type="CDD" id="cd17688">
    <property type="entry name" value="RUN_SGSM3"/>
    <property type="match status" value="1"/>
</dbReference>
<dbReference type="SUPFAM" id="SSF50044">
    <property type="entry name" value="SH3-domain"/>
    <property type="match status" value="1"/>
</dbReference>
<feature type="domain" description="Rab-GAP TBC" evidence="8">
    <location>
        <begin position="170"/>
        <end position="361"/>
    </location>
</feature>
<dbReference type="Gene3D" id="1.20.58.900">
    <property type="match status" value="1"/>
</dbReference>
<dbReference type="InterPro" id="IPR035833">
    <property type="entry name" value="SGSM3_SH3"/>
</dbReference>
<dbReference type="EMBL" id="JBBCAQ010000038">
    <property type="protein sequence ID" value="KAK7572097.1"/>
    <property type="molecule type" value="Genomic_DNA"/>
</dbReference>
<dbReference type="InterPro" id="IPR035969">
    <property type="entry name" value="Rab-GAP_TBC_sf"/>
</dbReference>
<keyword evidence="6" id="KW-1133">Transmembrane helix</keyword>
<accession>A0AAN9XX53</accession>
<dbReference type="Pfam" id="PF00018">
    <property type="entry name" value="SH3_1"/>
    <property type="match status" value="1"/>
</dbReference>
<dbReference type="InterPro" id="IPR000195">
    <property type="entry name" value="Rab-GAP-TBC_dom"/>
</dbReference>
<dbReference type="SMART" id="SM00593">
    <property type="entry name" value="RUN"/>
    <property type="match status" value="1"/>
</dbReference>
<evidence type="ECO:0000313" key="11">
    <source>
        <dbReference type="Proteomes" id="UP001367676"/>
    </source>
</evidence>
<reference evidence="10 11" key="1">
    <citation type="submission" date="2024-03" db="EMBL/GenBank/DDBJ databases">
        <title>Adaptation during the transition from Ophiocordyceps entomopathogen to insect associate is accompanied by gene loss and intensified selection.</title>
        <authorList>
            <person name="Ward C.M."/>
            <person name="Onetto C.A."/>
            <person name="Borneman A.R."/>
        </authorList>
    </citation>
    <scope>NUCLEOTIDE SEQUENCE [LARGE SCALE GENOMIC DNA]</scope>
    <source>
        <strain evidence="10">AWRI1</strain>
        <tissue evidence="10">Single Adult Female</tissue>
    </source>
</reference>
<feature type="domain" description="SH3" evidence="7">
    <location>
        <begin position="540"/>
        <end position="599"/>
    </location>
</feature>
<evidence type="ECO:0000256" key="6">
    <source>
        <dbReference type="SAM" id="Phobius"/>
    </source>
</evidence>
<keyword evidence="11" id="KW-1185">Reference proteome</keyword>
<dbReference type="InterPro" id="IPR050302">
    <property type="entry name" value="Rab_GAP_TBC_domain"/>
</dbReference>
<comment type="similarity">
    <text evidence="1">Belongs to the small G protein signaling modulator family.</text>
</comment>
<keyword evidence="6" id="KW-0472">Membrane</keyword>
<dbReference type="Gene3D" id="1.10.10.750">
    <property type="entry name" value="Ypt/Rab-GAP domain of gyp1p, domain 1"/>
    <property type="match status" value="1"/>
</dbReference>
<comment type="caution">
    <text evidence="10">The sequence shown here is derived from an EMBL/GenBank/DDBJ whole genome shotgun (WGS) entry which is preliminary data.</text>
</comment>
<dbReference type="CDD" id="cd11813">
    <property type="entry name" value="SH3_SGSM3"/>
    <property type="match status" value="1"/>
</dbReference>
<dbReference type="FunFam" id="1.20.58.900:FF:000016">
    <property type="entry name" value="Small G protein signaling modulator 3"/>
    <property type="match status" value="1"/>
</dbReference>
<dbReference type="InterPro" id="IPR037213">
    <property type="entry name" value="Run_dom_sf"/>
</dbReference>
<dbReference type="InterPro" id="IPR004012">
    <property type="entry name" value="Run_dom"/>
</dbReference>
<dbReference type="SUPFAM" id="SSF47923">
    <property type="entry name" value="Ypt/Rab-GAP domain of gyp1p"/>
    <property type="match status" value="2"/>
</dbReference>
<dbReference type="Pfam" id="PF00566">
    <property type="entry name" value="RabGAP-TBC"/>
    <property type="match status" value="1"/>
</dbReference>
<dbReference type="SMART" id="SM00326">
    <property type="entry name" value="SH3"/>
    <property type="match status" value="1"/>
</dbReference>
<evidence type="ECO:0000256" key="4">
    <source>
        <dbReference type="ARBA" id="ARBA00073333"/>
    </source>
</evidence>
<feature type="domain" description="RUN" evidence="9">
    <location>
        <begin position="615"/>
        <end position="778"/>
    </location>
</feature>
<proteinExistence type="inferred from homology"/>
<dbReference type="PROSITE" id="PS50826">
    <property type="entry name" value="RUN"/>
    <property type="match status" value="1"/>
</dbReference>
<evidence type="ECO:0000259" key="8">
    <source>
        <dbReference type="PROSITE" id="PS50086"/>
    </source>
</evidence>
<organism evidence="10 11">
    <name type="scientific">Parthenolecanium corni</name>
    <dbReference type="NCBI Taxonomy" id="536013"/>
    <lineage>
        <taxon>Eukaryota</taxon>
        <taxon>Metazoa</taxon>
        <taxon>Ecdysozoa</taxon>
        <taxon>Arthropoda</taxon>
        <taxon>Hexapoda</taxon>
        <taxon>Insecta</taxon>
        <taxon>Pterygota</taxon>
        <taxon>Neoptera</taxon>
        <taxon>Paraneoptera</taxon>
        <taxon>Hemiptera</taxon>
        <taxon>Sternorrhyncha</taxon>
        <taxon>Coccoidea</taxon>
        <taxon>Coccidae</taxon>
        <taxon>Parthenolecanium</taxon>
    </lineage>
</organism>
<sequence>MELAKSLFKANTRDGYAGRADQLCVESAVDDDEADLSESPTNIRRASSTAAIDYDTEKCNVVEFLASFTPLKSGPFSAIIPSLIPQDFLPRISNIEASETKFDEFGFRISKDLQEFKVTSQPDEPFVEDSQWRLQCIARLNFDGGDEISWENVGNTIPRSEKFAEMVRKGIPHSLRYQLWMRLAGTLKKRDESNISYREIMKIANFDELATSVSIEKDVYRTLPGNACFNSPNSTGVPRLRRVLRGIAFFFNDVGYIQGLGVIVAYLLLFMEEEDAFWTMVAILEDYLPASYYVPSVTGVLADIRVVRHFLTSHLPEVHQSLVTHEIDLNVIMVNWLVPLFGNVVHVRTLLRIWDLLFFYGSAVILRICLGLFKLNEQKLSNAENSVEILNLLSNAPHCISDVEELFEVSFDFTSVYTDEMFYADRQRQTAYLMIDRGMYFGTSKSTNLPKQRLSRRPIRKSKSMIQMILFGDDEDNSQNLKEKNIKQTELMVNLREAILRIAHHFISVDPKLNEVSLVPDYSTESHTKDHENYNIVSENRRRRAKALLDFEKHDDDELGFRKNDIITVISQKDEHCWIGELNGLRGWFPAKLVELLDERSKLYSLAGDDSVSENITDLVRGTLCPTIKQILEHGMKRPSFLGGPCHPWLFIEEAALREVEKDFPSVYSRLILCKTYRLDEDGKVLTPEELLYRCVQSVNQSHDEAHAQMDVKFRSLICLGLNEQVLHLWLEVLCSCVEIVHKWYHPWSFIYSPGWVQIKCELRILSQFPFSLNADWELPQKKEKSQPLKDGVRDMLVKHHLFSWDL</sequence>
<dbReference type="AlphaFoldDB" id="A0AAN9XX53"/>
<evidence type="ECO:0000259" key="9">
    <source>
        <dbReference type="PROSITE" id="PS50826"/>
    </source>
</evidence>
<gene>
    <name evidence="10" type="ORF">V9T40_014569</name>
</gene>
<dbReference type="Gene3D" id="1.10.472.80">
    <property type="entry name" value="Ypt/Rab-GAP domain of gyp1p, domain 3"/>
    <property type="match status" value="1"/>
</dbReference>
<dbReference type="SUPFAM" id="SSF140741">
    <property type="entry name" value="RUN domain-like"/>
    <property type="match status" value="1"/>
</dbReference>
<dbReference type="InterPro" id="IPR001452">
    <property type="entry name" value="SH3_domain"/>
</dbReference>
<evidence type="ECO:0000256" key="3">
    <source>
        <dbReference type="ARBA" id="ARBA00030864"/>
    </source>
</evidence>
<protein>
    <recommendedName>
        <fullName evidence="4">Small G protein signaling modulator 3</fullName>
    </recommendedName>
    <alternativeName>
        <fullName evidence="3">RUN and TBC1 domain-containing protein 3</fullName>
    </alternativeName>
</protein>
<evidence type="ECO:0000313" key="10">
    <source>
        <dbReference type="EMBL" id="KAK7572097.1"/>
    </source>
</evidence>
<dbReference type="PANTHER" id="PTHR47219">
    <property type="entry name" value="RAB GTPASE-ACTIVATING PROTEIN 1-LIKE"/>
    <property type="match status" value="1"/>
</dbReference>
<dbReference type="PROSITE" id="PS50002">
    <property type="entry name" value="SH3"/>
    <property type="match status" value="1"/>
</dbReference>
<dbReference type="Gene3D" id="1.10.8.270">
    <property type="entry name" value="putative rabgap domain of human tbc1 domain family member 14 like domains"/>
    <property type="match status" value="1"/>
</dbReference>
<dbReference type="SMART" id="SM00164">
    <property type="entry name" value="TBC"/>
    <property type="match status" value="1"/>
</dbReference>
<dbReference type="FunFam" id="2.30.30.40:FF:000115">
    <property type="entry name" value="Small G protein signaling modulator 3 homolog"/>
    <property type="match status" value="1"/>
</dbReference>
<name>A0AAN9XX53_9HEMI</name>
<dbReference type="GO" id="GO:0005096">
    <property type="term" value="F:GTPase activator activity"/>
    <property type="evidence" value="ECO:0007669"/>
    <property type="project" value="TreeGrafter"/>
</dbReference>
<evidence type="ECO:0000256" key="5">
    <source>
        <dbReference type="PROSITE-ProRule" id="PRU00192"/>
    </source>
</evidence>
<dbReference type="GO" id="GO:0031267">
    <property type="term" value="F:small GTPase binding"/>
    <property type="evidence" value="ECO:0007669"/>
    <property type="project" value="TreeGrafter"/>
</dbReference>
<dbReference type="Pfam" id="PF02759">
    <property type="entry name" value="RUN"/>
    <property type="match status" value="1"/>
</dbReference>
<keyword evidence="6" id="KW-0812">Transmembrane</keyword>
<dbReference type="Proteomes" id="UP001367676">
    <property type="component" value="Unassembled WGS sequence"/>
</dbReference>
<feature type="transmembrane region" description="Helical" evidence="6">
    <location>
        <begin position="249"/>
        <end position="270"/>
    </location>
</feature>
<evidence type="ECO:0000256" key="1">
    <source>
        <dbReference type="ARBA" id="ARBA00006296"/>
    </source>
</evidence>
<dbReference type="InterPro" id="IPR036028">
    <property type="entry name" value="SH3-like_dom_sf"/>
</dbReference>
<evidence type="ECO:0000259" key="7">
    <source>
        <dbReference type="PROSITE" id="PS50002"/>
    </source>
</evidence>
<keyword evidence="2 5" id="KW-0728">SH3 domain</keyword>
<dbReference type="PROSITE" id="PS50086">
    <property type="entry name" value="TBC_RABGAP"/>
    <property type="match status" value="1"/>
</dbReference>